<dbReference type="GO" id="GO:0016020">
    <property type="term" value="C:membrane"/>
    <property type="evidence" value="ECO:0007669"/>
    <property type="project" value="TreeGrafter"/>
</dbReference>
<accession>A0AAX4HAS1</accession>
<organism evidence="4 5">
    <name type="scientific">Australozyma saopauloensis</name>
    <dbReference type="NCBI Taxonomy" id="291208"/>
    <lineage>
        <taxon>Eukaryota</taxon>
        <taxon>Fungi</taxon>
        <taxon>Dikarya</taxon>
        <taxon>Ascomycota</taxon>
        <taxon>Saccharomycotina</taxon>
        <taxon>Pichiomycetes</taxon>
        <taxon>Metschnikowiaceae</taxon>
        <taxon>Australozyma</taxon>
    </lineage>
</organism>
<dbReference type="GO" id="GO:0005085">
    <property type="term" value="F:guanyl-nucleotide exchange factor activity"/>
    <property type="evidence" value="ECO:0007669"/>
    <property type="project" value="UniProtKB-KW"/>
</dbReference>
<evidence type="ECO:0000313" key="4">
    <source>
        <dbReference type="EMBL" id="WPK25622.1"/>
    </source>
</evidence>
<dbReference type="InterPro" id="IPR007515">
    <property type="entry name" value="Mss4"/>
</dbReference>
<dbReference type="InterPro" id="IPR011323">
    <property type="entry name" value="Mss4/transl-control_tumour"/>
</dbReference>
<evidence type="ECO:0000256" key="1">
    <source>
        <dbReference type="ARBA" id="ARBA00022448"/>
    </source>
</evidence>
<dbReference type="GO" id="GO:0006892">
    <property type="term" value="P:post-Golgi vesicle-mediated transport"/>
    <property type="evidence" value="ECO:0007669"/>
    <property type="project" value="TreeGrafter"/>
</dbReference>
<dbReference type="AlphaFoldDB" id="A0AAX4HAS1"/>
<dbReference type="Pfam" id="PF04421">
    <property type="entry name" value="Mss4"/>
    <property type="match status" value="1"/>
</dbReference>
<dbReference type="PANTHER" id="PTHR13276:SF0">
    <property type="entry name" value="GUANINE NUCLEOTIDE EXCHANGE FACTOR MSS4"/>
    <property type="match status" value="1"/>
</dbReference>
<name>A0AAX4HAS1_9ASCO</name>
<dbReference type="SUPFAM" id="SSF51316">
    <property type="entry name" value="Mss4-like"/>
    <property type="match status" value="1"/>
</dbReference>
<dbReference type="PROSITE" id="PS51796">
    <property type="entry name" value="MSS4"/>
    <property type="match status" value="1"/>
</dbReference>
<gene>
    <name evidence="4" type="ORF">PUMCH_002944</name>
</gene>
<evidence type="ECO:0000313" key="5">
    <source>
        <dbReference type="Proteomes" id="UP001338582"/>
    </source>
</evidence>
<sequence>MSYLTYEEAKDFENAILRCPFEKCNARLIKLLPALLETKTVITGAPEMTRESTQFFKVNDVWDFDNIGVLRPAELKTELSVVGPLAKVERLLICSDCDRGPLGFAGFKDDSETDVKKLSYFLSCESVLYDKQ</sequence>
<dbReference type="RefSeq" id="XP_062878004.1">
    <property type="nucleotide sequence ID" value="XM_063021934.1"/>
</dbReference>
<dbReference type="GO" id="GO:0015031">
    <property type="term" value="P:protein transport"/>
    <property type="evidence" value="ECO:0007669"/>
    <property type="project" value="UniProtKB-KW"/>
</dbReference>
<dbReference type="EMBL" id="CP138896">
    <property type="protein sequence ID" value="WPK25622.1"/>
    <property type="molecule type" value="Genomic_DNA"/>
</dbReference>
<reference evidence="4 5" key="1">
    <citation type="submission" date="2023-10" db="EMBL/GenBank/DDBJ databases">
        <title>Draft Genome Sequence of Candida saopaulonensis from a very Premature Infant with Sepsis.</title>
        <authorList>
            <person name="Ning Y."/>
            <person name="Dai R."/>
            <person name="Xiao M."/>
            <person name="Xu Y."/>
            <person name="Yan Q."/>
            <person name="Zhang L."/>
        </authorList>
    </citation>
    <scope>NUCLEOTIDE SEQUENCE [LARGE SCALE GENOMIC DNA]</scope>
    <source>
        <strain evidence="4 5">19XY460</strain>
    </source>
</reference>
<dbReference type="GO" id="GO:0005829">
    <property type="term" value="C:cytosol"/>
    <property type="evidence" value="ECO:0007669"/>
    <property type="project" value="TreeGrafter"/>
</dbReference>
<protein>
    <recommendedName>
        <fullName evidence="6">Mss4-like protein</fullName>
    </recommendedName>
</protein>
<proteinExistence type="predicted"/>
<keyword evidence="2" id="KW-0344">Guanine-nucleotide releasing factor</keyword>
<dbReference type="GeneID" id="88174008"/>
<evidence type="ECO:0000256" key="2">
    <source>
        <dbReference type="ARBA" id="ARBA00022658"/>
    </source>
</evidence>
<dbReference type="Proteomes" id="UP001338582">
    <property type="component" value="Chromosome 3"/>
</dbReference>
<evidence type="ECO:0008006" key="6">
    <source>
        <dbReference type="Google" id="ProtNLM"/>
    </source>
</evidence>
<dbReference type="GO" id="GO:0007264">
    <property type="term" value="P:small GTPase-mediated signal transduction"/>
    <property type="evidence" value="ECO:0007669"/>
    <property type="project" value="InterPro"/>
</dbReference>
<dbReference type="InterPro" id="IPR011057">
    <property type="entry name" value="Mss4-like_sf"/>
</dbReference>
<keyword evidence="3" id="KW-0653">Protein transport</keyword>
<evidence type="ECO:0000256" key="3">
    <source>
        <dbReference type="ARBA" id="ARBA00022927"/>
    </source>
</evidence>
<dbReference type="PANTHER" id="PTHR13276">
    <property type="entry name" value="GUANINE NUCLEOTIDE EXCHANGE FACTOR MSS4"/>
    <property type="match status" value="1"/>
</dbReference>
<dbReference type="Gene3D" id="2.170.150.10">
    <property type="entry name" value="Metal Binding Protein, Guanine Nucleotide Exchange Factor, Chain A"/>
    <property type="match status" value="1"/>
</dbReference>
<keyword evidence="5" id="KW-1185">Reference proteome</keyword>
<dbReference type="GO" id="GO:0008270">
    <property type="term" value="F:zinc ion binding"/>
    <property type="evidence" value="ECO:0007669"/>
    <property type="project" value="TreeGrafter"/>
</dbReference>
<keyword evidence="1" id="KW-0813">Transport</keyword>
<dbReference type="KEGG" id="asau:88174008"/>